<gene>
    <name evidence="8" type="primary">hemF</name>
    <name evidence="8" type="ORF">KBY27_11850</name>
</gene>
<dbReference type="Gene3D" id="3.40.1500.10">
    <property type="entry name" value="Coproporphyrinogen III oxidase, aerobic"/>
    <property type="match status" value="1"/>
</dbReference>
<name>A0A9Q3WMB0_9RHOB</name>
<proteinExistence type="inferred from homology"/>
<evidence type="ECO:0000256" key="3">
    <source>
        <dbReference type="ARBA" id="ARBA00011738"/>
    </source>
</evidence>
<accession>A0A9Q3WMB0</accession>
<comment type="caution">
    <text evidence="8">The sequence shown here is derived from an EMBL/GenBank/DDBJ whole genome shotgun (WGS) entry which is preliminary data.</text>
</comment>
<sequence>MFETEKSTASAWFRDLRDQIVAAFEGLEDSHAQGPFSEMAPGRFEVTETKRQSDDGSDAGGGLMSVMRGGRVFEKVGVNISTVYGTLGERAQAAMAARKGIPGMADDPRFWASGISLVAHMQNPHVPAVHMNTRMFWTPHAWWFGGGSDLNPCIEYAEDTAHFHTTQQAHLDPHGSEHYPRLKAWADEYFYIPHRKRARGVGGIFMDDLCTGDWQADFALTQDIGRAFLPAYLPLVERRRVQPFDEAEKEAQLVHRGLYAEYNLVYDRGTKFGLETGHDANAVLMSLPPLAKWI</sequence>
<dbReference type="PANTHER" id="PTHR10755">
    <property type="entry name" value="COPROPORPHYRINOGEN III OXIDASE, MITOCHONDRIAL"/>
    <property type="match status" value="1"/>
</dbReference>
<dbReference type="AlphaFoldDB" id="A0A9Q3WMB0"/>
<comment type="pathway">
    <text evidence="1">Porphyrin-containing compound metabolism; protoporphyrin-IX biosynthesis; protoporphyrinogen-IX from coproporphyrinogen-III (O2 route): step 1/1.</text>
</comment>
<reference evidence="8" key="1">
    <citation type="journal article" date="2021" name="Environ. Microbiol.">
        <title>Cryptic niche differentiation of novel sediment ecotypes of Rugeria pomeroyi correlates with nitrate respiration.</title>
        <authorList>
            <person name="Lin X."/>
            <person name="McNichol J."/>
            <person name="Chu X."/>
            <person name="Qian Y."/>
            <person name="Luo H."/>
        </authorList>
    </citation>
    <scope>NUCLEOTIDE SEQUENCE</scope>
    <source>
        <strain evidence="8">SZCCDBB064</strain>
    </source>
</reference>
<dbReference type="PRINTS" id="PR00073">
    <property type="entry name" value="COPRGNOXDASE"/>
</dbReference>
<evidence type="ECO:0000256" key="2">
    <source>
        <dbReference type="ARBA" id="ARBA00010644"/>
    </source>
</evidence>
<evidence type="ECO:0000256" key="1">
    <source>
        <dbReference type="ARBA" id="ARBA00005168"/>
    </source>
</evidence>
<dbReference type="RefSeq" id="WP_234219937.1">
    <property type="nucleotide sequence ID" value="NZ_JAGQAF010000006.1"/>
</dbReference>
<dbReference type="EC" id="1.3.3.3" evidence="4"/>
<evidence type="ECO:0000313" key="9">
    <source>
        <dbReference type="Proteomes" id="UP000813672"/>
    </source>
</evidence>
<comment type="subunit">
    <text evidence="3">Homodimer.</text>
</comment>
<dbReference type="PANTHER" id="PTHR10755:SF0">
    <property type="entry name" value="OXYGEN-DEPENDENT COPROPORPHYRINOGEN-III OXIDASE, MITOCHONDRIAL"/>
    <property type="match status" value="1"/>
</dbReference>
<dbReference type="InterPro" id="IPR001260">
    <property type="entry name" value="Coprogen_oxidase_aer"/>
</dbReference>
<dbReference type="SUPFAM" id="SSF102886">
    <property type="entry name" value="Coproporphyrinogen III oxidase"/>
    <property type="match status" value="1"/>
</dbReference>
<dbReference type="PIRSF" id="PIRSF000166">
    <property type="entry name" value="Coproporphyri_ox"/>
    <property type="match status" value="1"/>
</dbReference>
<dbReference type="GO" id="GO:0004109">
    <property type="term" value="F:coproporphyrinogen oxidase activity"/>
    <property type="evidence" value="ECO:0007669"/>
    <property type="project" value="UniProtKB-EC"/>
</dbReference>
<evidence type="ECO:0000256" key="7">
    <source>
        <dbReference type="ARBA" id="ARBA00023244"/>
    </source>
</evidence>
<dbReference type="GO" id="GO:0006782">
    <property type="term" value="P:protoporphyrinogen IX biosynthetic process"/>
    <property type="evidence" value="ECO:0007669"/>
    <property type="project" value="TreeGrafter"/>
</dbReference>
<dbReference type="Proteomes" id="UP000813672">
    <property type="component" value="Unassembled WGS sequence"/>
</dbReference>
<comment type="similarity">
    <text evidence="2">Belongs to the aerobic coproporphyrinogen-III oxidase family.</text>
</comment>
<dbReference type="Pfam" id="PF01218">
    <property type="entry name" value="Coprogen_oxidas"/>
    <property type="match status" value="1"/>
</dbReference>
<keyword evidence="6" id="KW-0350">Heme biosynthesis</keyword>
<dbReference type="InterPro" id="IPR036406">
    <property type="entry name" value="Coprogen_oxidase_aer_sf"/>
</dbReference>
<protein>
    <recommendedName>
        <fullName evidence="4">coproporphyrinogen oxidase</fullName>
        <ecNumber evidence="4">1.3.3.3</ecNumber>
    </recommendedName>
</protein>
<organism evidence="8 9">
    <name type="scientific">Ruegeria pomeroyi</name>
    <dbReference type="NCBI Taxonomy" id="89184"/>
    <lineage>
        <taxon>Bacteria</taxon>
        <taxon>Pseudomonadati</taxon>
        <taxon>Pseudomonadota</taxon>
        <taxon>Alphaproteobacteria</taxon>
        <taxon>Rhodobacterales</taxon>
        <taxon>Roseobacteraceae</taxon>
        <taxon>Ruegeria</taxon>
    </lineage>
</organism>
<keyword evidence="7" id="KW-0627">Porphyrin biosynthesis</keyword>
<evidence type="ECO:0000256" key="4">
    <source>
        <dbReference type="ARBA" id="ARBA00012869"/>
    </source>
</evidence>
<dbReference type="GO" id="GO:0005737">
    <property type="term" value="C:cytoplasm"/>
    <property type="evidence" value="ECO:0007669"/>
    <property type="project" value="TreeGrafter"/>
</dbReference>
<keyword evidence="5 8" id="KW-0560">Oxidoreductase</keyword>
<evidence type="ECO:0000256" key="5">
    <source>
        <dbReference type="ARBA" id="ARBA00023002"/>
    </source>
</evidence>
<evidence type="ECO:0000256" key="6">
    <source>
        <dbReference type="ARBA" id="ARBA00023133"/>
    </source>
</evidence>
<dbReference type="NCBIfam" id="NF003727">
    <property type="entry name" value="PRK05330.1"/>
    <property type="match status" value="1"/>
</dbReference>
<evidence type="ECO:0000313" key="8">
    <source>
        <dbReference type="EMBL" id="MCE8538148.1"/>
    </source>
</evidence>
<dbReference type="EMBL" id="JAGQAF010000006">
    <property type="protein sequence ID" value="MCE8538148.1"/>
    <property type="molecule type" value="Genomic_DNA"/>
</dbReference>